<sequence>MPVPSLPGLLVLAGLACLALGLVSFAAAGVLCLHTTFCRSRAARQAHAPRSLERP</sequence>
<comment type="caution">
    <text evidence="1">The sequence shown here is derived from an EMBL/GenBank/DDBJ whole genome shotgun (WGS) entry which is preliminary data.</text>
</comment>
<keyword evidence="2" id="KW-1185">Reference proteome</keyword>
<proteinExistence type="predicted"/>
<organism evidence="1 2">
    <name type="scientific">Streptomyces musisoli</name>
    <dbReference type="NCBI Taxonomy" id="2802280"/>
    <lineage>
        <taxon>Bacteria</taxon>
        <taxon>Bacillati</taxon>
        <taxon>Actinomycetota</taxon>
        <taxon>Actinomycetes</taxon>
        <taxon>Kitasatosporales</taxon>
        <taxon>Streptomycetaceae</taxon>
        <taxon>Streptomyces</taxon>
    </lineage>
</organism>
<dbReference type="RefSeq" id="WP_201822293.1">
    <property type="nucleotide sequence ID" value="NZ_JAERRH010000010.1"/>
</dbReference>
<evidence type="ECO:0000313" key="1">
    <source>
        <dbReference type="EMBL" id="MBL1108016.1"/>
    </source>
</evidence>
<name>A0ABS1P6P0_9ACTN</name>
<protein>
    <submittedName>
        <fullName evidence="1">Uncharacterized protein</fullName>
    </submittedName>
</protein>
<accession>A0ABS1P6P0</accession>
<reference evidence="1 2" key="1">
    <citation type="submission" date="2021-01" db="EMBL/GenBank/DDBJ databases">
        <title>WGS of actinomycetes isolated from Thailand.</title>
        <authorList>
            <person name="Thawai C."/>
        </authorList>
    </citation>
    <scope>NUCLEOTIDE SEQUENCE [LARGE SCALE GENOMIC DNA]</scope>
    <source>
        <strain evidence="1 2">CH5-8</strain>
    </source>
</reference>
<gene>
    <name evidence="1" type="ORF">JK361_26085</name>
</gene>
<dbReference type="EMBL" id="JAERRH010000010">
    <property type="protein sequence ID" value="MBL1108016.1"/>
    <property type="molecule type" value="Genomic_DNA"/>
</dbReference>
<dbReference type="Proteomes" id="UP000621386">
    <property type="component" value="Unassembled WGS sequence"/>
</dbReference>
<evidence type="ECO:0000313" key="2">
    <source>
        <dbReference type="Proteomes" id="UP000621386"/>
    </source>
</evidence>